<dbReference type="EMBL" id="KN818271">
    <property type="protein sequence ID" value="KIL62408.1"/>
    <property type="molecule type" value="Genomic_DNA"/>
</dbReference>
<protein>
    <submittedName>
        <fullName evidence="3">Uncharacterized protein</fullName>
    </submittedName>
</protein>
<proteinExistence type="predicted"/>
<feature type="signal peptide" evidence="2">
    <location>
        <begin position="1"/>
        <end position="18"/>
    </location>
</feature>
<evidence type="ECO:0000313" key="4">
    <source>
        <dbReference type="Proteomes" id="UP000054549"/>
    </source>
</evidence>
<keyword evidence="2" id="KW-0732">Signal</keyword>
<organism evidence="3 4">
    <name type="scientific">Amanita muscaria (strain Koide BX008)</name>
    <dbReference type="NCBI Taxonomy" id="946122"/>
    <lineage>
        <taxon>Eukaryota</taxon>
        <taxon>Fungi</taxon>
        <taxon>Dikarya</taxon>
        <taxon>Basidiomycota</taxon>
        <taxon>Agaricomycotina</taxon>
        <taxon>Agaricomycetes</taxon>
        <taxon>Agaricomycetidae</taxon>
        <taxon>Agaricales</taxon>
        <taxon>Pluteineae</taxon>
        <taxon>Amanitaceae</taxon>
        <taxon>Amanita</taxon>
    </lineage>
</organism>
<evidence type="ECO:0000256" key="2">
    <source>
        <dbReference type="SAM" id="SignalP"/>
    </source>
</evidence>
<dbReference type="Proteomes" id="UP000054549">
    <property type="component" value="Unassembled WGS sequence"/>
</dbReference>
<reference evidence="3 4" key="1">
    <citation type="submission" date="2014-04" db="EMBL/GenBank/DDBJ databases">
        <title>Evolutionary Origins and Diversification of the Mycorrhizal Mutualists.</title>
        <authorList>
            <consortium name="DOE Joint Genome Institute"/>
            <consortium name="Mycorrhizal Genomics Consortium"/>
            <person name="Kohler A."/>
            <person name="Kuo A."/>
            <person name="Nagy L.G."/>
            <person name="Floudas D."/>
            <person name="Copeland A."/>
            <person name="Barry K.W."/>
            <person name="Cichocki N."/>
            <person name="Veneault-Fourrey C."/>
            <person name="LaButti K."/>
            <person name="Lindquist E.A."/>
            <person name="Lipzen A."/>
            <person name="Lundell T."/>
            <person name="Morin E."/>
            <person name="Murat C."/>
            <person name="Riley R."/>
            <person name="Ohm R."/>
            <person name="Sun H."/>
            <person name="Tunlid A."/>
            <person name="Henrissat B."/>
            <person name="Grigoriev I.V."/>
            <person name="Hibbett D.S."/>
            <person name="Martin F."/>
        </authorList>
    </citation>
    <scope>NUCLEOTIDE SEQUENCE [LARGE SCALE GENOMIC DNA]</scope>
    <source>
        <strain evidence="3 4">Koide BX008</strain>
    </source>
</reference>
<accession>A0A0C2X141</accession>
<dbReference type="AlphaFoldDB" id="A0A0C2X141"/>
<feature type="chain" id="PRO_5002173940" evidence="2">
    <location>
        <begin position="19"/>
        <end position="166"/>
    </location>
</feature>
<keyword evidence="4" id="KW-1185">Reference proteome</keyword>
<dbReference type="InParanoid" id="A0A0C2X141"/>
<gene>
    <name evidence="3" type="ORF">M378DRAFT_165774</name>
</gene>
<name>A0A0C2X141_AMAMK</name>
<dbReference type="HOGENOM" id="CLU_136301_0_0_1"/>
<sequence length="166" mass="18451">MRLLTLFSSVIVLASVSAAIPIERENNMLMARFAEPDFLADVEVRAYGEGSKLYARGGAMSKSSQGHNKGSKLPSYRKAMKEPPAYQRIPSDPAHLIPYQTDKTIQPPSYRNAWKDPVMITQLNRGRPPRPYRSTADLFGGLSRGASHPPLVRRSQFGHEGAQNWA</sequence>
<feature type="region of interest" description="Disordered" evidence="1">
    <location>
        <begin position="57"/>
        <end position="76"/>
    </location>
</feature>
<evidence type="ECO:0000256" key="1">
    <source>
        <dbReference type="SAM" id="MobiDB-lite"/>
    </source>
</evidence>
<feature type="region of interest" description="Disordered" evidence="1">
    <location>
        <begin position="140"/>
        <end position="166"/>
    </location>
</feature>
<evidence type="ECO:0000313" key="3">
    <source>
        <dbReference type="EMBL" id="KIL62408.1"/>
    </source>
</evidence>